<evidence type="ECO:0000313" key="8">
    <source>
        <dbReference type="EMBL" id="MCO5724689.1"/>
    </source>
</evidence>
<comment type="caution">
    <text evidence="8">The sequence shown here is derived from an EMBL/GenBank/DDBJ whole genome shotgun (WGS) entry which is preliminary data.</text>
</comment>
<dbReference type="PROSITE" id="PS00923">
    <property type="entry name" value="ASP_GLU_RACEMASE_1"/>
    <property type="match status" value="1"/>
</dbReference>
<dbReference type="Gene3D" id="3.40.50.1860">
    <property type="match status" value="2"/>
</dbReference>
<keyword evidence="5 7" id="KW-0413">Isomerase</keyword>
<dbReference type="InterPro" id="IPR004391">
    <property type="entry name" value="Glu_race"/>
</dbReference>
<dbReference type="EMBL" id="JAMXIB010000005">
    <property type="protein sequence ID" value="MCO5724689.1"/>
    <property type="molecule type" value="Genomic_DNA"/>
</dbReference>
<feature type="binding site" evidence="7">
    <location>
        <begin position="184"/>
        <end position="185"/>
    </location>
    <ligand>
        <name>substrate</name>
    </ligand>
</feature>
<organism evidence="8 9">
    <name type="scientific">Robiginitalea marina</name>
    <dbReference type="NCBI Taxonomy" id="2954105"/>
    <lineage>
        <taxon>Bacteria</taxon>
        <taxon>Pseudomonadati</taxon>
        <taxon>Bacteroidota</taxon>
        <taxon>Flavobacteriia</taxon>
        <taxon>Flavobacteriales</taxon>
        <taxon>Flavobacteriaceae</taxon>
        <taxon>Robiginitalea</taxon>
    </lineage>
</organism>
<keyword evidence="6 7" id="KW-0961">Cell wall biogenesis/degradation</keyword>
<feature type="active site" description="Proton donor/acceptor" evidence="7">
    <location>
        <position position="73"/>
    </location>
</feature>
<keyword evidence="4 7" id="KW-0573">Peptidoglycan synthesis</keyword>
<proteinExistence type="inferred from homology"/>
<sequence length="262" mass="28295">MKDAPIGFFDSGLGGLTVREEVMRLLPGEHTCYFADSANAPYGEKAPLEILELSRRNTRWLLGMGCKMVVVACNTATTNAIAQLREEFPVPFIGIEPAIKPAALQSETGRVGVLATRGTLSSSLFASTTRNFASGITVMEQEGYGLVRLIESGKLDAPETRDHLEQLLQPMIRAGIDHLVLGCTHYPLLIPHLREILPVGVRIVDPGPAVARQTRAVLEQHGLLRLADGPARHAVYTSGNLAVANQMLSRLGHPPRALPVQG</sequence>
<evidence type="ECO:0000256" key="2">
    <source>
        <dbReference type="ARBA" id="ARBA00013090"/>
    </source>
</evidence>
<comment type="similarity">
    <text evidence="7">Belongs to the aspartate/glutamate racemases family.</text>
</comment>
<evidence type="ECO:0000256" key="3">
    <source>
        <dbReference type="ARBA" id="ARBA00022960"/>
    </source>
</evidence>
<dbReference type="SUPFAM" id="SSF53681">
    <property type="entry name" value="Aspartate/glutamate racemase"/>
    <property type="match status" value="2"/>
</dbReference>
<dbReference type="InterPro" id="IPR015942">
    <property type="entry name" value="Asp/Glu/hydantoin_racemase"/>
</dbReference>
<evidence type="ECO:0000256" key="1">
    <source>
        <dbReference type="ARBA" id="ARBA00001602"/>
    </source>
</evidence>
<keyword evidence="9" id="KW-1185">Reference proteome</keyword>
<gene>
    <name evidence="7 8" type="primary">murI</name>
    <name evidence="8" type="ORF">NG653_07455</name>
</gene>
<dbReference type="PANTHER" id="PTHR21198">
    <property type="entry name" value="GLUTAMATE RACEMASE"/>
    <property type="match status" value="1"/>
</dbReference>
<accession>A0ABT1AXN5</accession>
<dbReference type="Proteomes" id="UP001206312">
    <property type="component" value="Unassembled WGS sequence"/>
</dbReference>
<feature type="binding site" evidence="7">
    <location>
        <begin position="10"/>
        <end position="11"/>
    </location>
    <ligand>
        <name>substrate</name>
    </ligand>
</feature>
<name>A0ABT1AXN5_9FLAO</name>
<evidence type="ECO:0000256" key="6">
    <source>
        <dbReference type="ARBA" id="ARBA00023316"/>
    </source>
</evidence>
<dbReference type="Pfam" id="PF01177">
    <property type="entry name" value="Asp_Glu_race"/>
    <property type="match status" value="1"/>
</dbReference>
<evidence type="ECO:0000256" key="7">
    <source>
        <dbReference type="HAMAP-Rule" id="MF_00258"/>
    </source>
</evidence>
<dbReference type="PROSITE" id="PS00924">
    <property type="entry name" value="ASP_GLU_RACEMASE_2"/>
    <property type="match status" value="1"/>
</dbReference>
<dbReference type="EC" id="5.1.1.3" evidence="2 7"/>
<dbReference type="PANTHER" id="PTHR21198:SF2">
    <property type="entry name" value="GLUTAMATE RACEMASE"/>
    <property type="match status" value="1"/>
</dbReference>
<comment type="catalytic activity">
    <reaction evidence="1 7">
        <text>L-glutamate = D-glutamate</text>
        <dbReference type="Rhea" id="RHEA:12813"/>
        <dbReference type="ChEBI" id="CHEBI:29985"/>
        <dbReference type="ChEBI" id="CHEBI:29986"/>
        <dbReference type="EC" id="5.1.1.3"/>
    </reaction>
</comment>
<dbReference type="NCBIfam" id="TIGR00067">
    <property type="entry name" value="glut_race"/>
    <property type="match status" value="1"/>
</dbReference>
<evidence type="ECO:0000313" key="9">
    <source>
        <dbReference type="Proteomes" id="UP001206312"/>
    </source>
</evidence>
<keyword evidence="3 7" id="KW-0133">Cell shape</keyword>
<dbReference type="InterPro" id="IPR033134">
    <property type="entry name" value="Asp/Glu_racemase_AS_2"/>
</dbReference>
<evidence type="ECO:0000256" key="4">
    <source>
        <dbReference type="ARBA" id="ARBA00022984"/>
    </source>
</evidence>
<comment type="pathway">
    <text evidence="7">Cell wall biogenesis; peptidoglycan biosynthesis.</text>
</comment>
<dbReference type="GO" id="GO:0008881">
    <property type="term" value="F:glutamate racemase activity"/>
    <property type="evidence" value="ECO:0007669"/>
    <property type="project" value="UniProtKB-EC"/>
</dbReference>
<comment type="function">
    <text evidence="7">Provides the (R)-glutamate required for cell wall biosynthesis.</text>
</comment>
<feature type="active site" description="Proton donor/acceptor" evidence="7">
    <location>
        <position position="183"/>
    </location>
</feature>
<protein>
    <recommendedName>
        <fullName evidence="2 7">Glutamate racemase</fullName>
        <ecNumber evidence="2 7">5.1.1.3</ecNumber>
    </recommendedName>
</protein>
<evidence type="ECO:0000256" key="5">
    <source>
        <dbReference type="ARBA" id="ARBA00023235"/>
    </source>
</evidence>
<dbReference type="RefSeq" id="WP_252741067.1">
    <property type="nucleotide sequence ID" value="NZ_JAMXIB010000005.1"/>
</dbReference>
<dbReference type="InterPro" id="IPR001920">
    <property type="entry name" value="Asp/Glu_race"/>
</dbReference>
<dbReference type="InterPro" id="IPR018187">
    <property type="entry name" value="Asp/Glu_racemase_AS_1"/>
</dbReference>
<reference evidence="8 9" key="1">
    <citation type="submission" date="2022-06" db="EMBL/GenBank/DDBJ databases">
        <authorList>
            <person name="Xuan X."/>
        </authorList>
    </citation>
    <scope>NUCLEOTIDE SEQUENCE [LARGE SCALE GENOMIC DNA]</scope>
    <source>
        <strain evidence="8 9">2V75</strain>
    </source>
</reference>
<feature type="binding site" evidence="7">
    <location>
        <begin position="42"/>
        <end position="43"/>
    </location>
    <ligand>
        <name>substrate</name>
    </ligand>
</feature>
<feature type="binding site" evidence="7">
    <location>
        <begin position="74"/>
        <end position="75"/>
    </location>
    <ligand>
        <name>substrate</name>
    </ligand>
</feature>
<dbReference type="HAMAP" id="MF_00258">
    <property type="entry name" value="Glu_racemase"/>
    <property type="match status" value="1"/>
</dbReference>